<name>A0A5C6MSJ1_9TELE</name>
<keyword evidence="1" id="KW-0175">Coiled coil</keyword>
<dbReference type="SUPFAM" id="SSF54160">
    <property type="entry name" value="Chromo domain-like"/>
    <property type="match status" value="1"/>
</dbReference>
<accession>A0A5C6MSJ1</accession>
<organism evidence="3 4">
    <name type="scientific">Takifugu flavidus</name>
    <name type="common">sansaifugu</name>
    <dbReference type="NCBI Taxonomy" id="433684"/>
    <lineage>
        <taxon>Eukaryota</taxon>
        <taxon>Metazoa</taxon>
        <taxon>Chordata</taxon>
        <taxon>Craniata</taxon>
        <taxon>Vertebrata</taxon>
        <taxon>Euteleostomi</taxon>
        <taxon>Actinopterygii</taxon>
        <taxon>Neopterygii</taxon>
        <taxon>Teleostei</taxon>
        <taxon>Neoteleostei</taxon>
        <taxon>Acanthomorphata</taxon>
        <taxon>Eupercaria</taxon>
        <taxon>Tetraodontiformes</taxon>
        <taxon>Tetradontoidea</taxon>
        <taxon>Tetraodontidae</taxon>
        <taxon>Takifugu</taxon>
    </lineage>
</organism>
<dbReference type="SUPFAM" id="SSF57756">
    <property type="entry name" value="Retrovirus zinc finger-like domains"/>
    <property type="match status" value="1"/>
</dbReference>
<dbReference type="PANTHER" id="PTHR15503">
    <property type="entry name" value="LDOC1 RELATED"/>
    <property type="match status" value="1"/>
</dbReference>
<dbReference type="EMBL" id="RHFK02000020">
    <property type="protein sequence ID" value="TWW57308.1"/>
    <property type="molecule type" value="Genomic_DNA"/>
</dbReference>
<dbReference type="InterPro" id="IPR032567">
    <property type="entry name" value="RTL1-rel"/>
</dbReference>
<protein>
    <recommendedName>
        <fullName evidence="5">CCHC-type domain-containing protein</fullName>
    </recommendedName>
</protein>
<feature type="region of interest" description="Disordered" evidence="2">
    <location>
        <begin position="318"/>
        <end position="352"/>
    </location>
</feature>
<keyword evidence="4" id="KW-1185">Reference proteome</keyword>
<comment type="caution">
    <text evidence="3">The sequence shown here is derived from an EMBL/GenBank/DDBJ whole genome shotgun (WGS) entry which is preliminary data.</text>
</comment>
<proteinExistence type="predicted"/>
<evidence type="ECO:0000313" key="4">
    <source>
        <dbReference type="Proteomes" id="UP000324091"/>
    </source>
</evidence>
<reference evidence="3 4" key="1">
    <citation type="submission" date="2019-04" db="EMBL/GenBank/DDBJ databases">
        <title>Chromosome genome assembly for Takifugu flavidus.</title>
        <authorList>
            <person name="Xiao S."/>
        </authorList>
    </citation>
    <scope>NUCLEOTIDE SEQUENCE [LARGE SCALE GENOMIC DNA]</scope>
    <source>
        <strain evidence="3">HTHZ2018</strain>
        <tissue evidence="3">Muscle</tissue>
    </source>
</reference>
<dbReference type="GO" id="GO:0003676">
    <property type="term" value="F:nucleic acid binding"/>
    <property type="evidence" value="ECO:0007669"/>
    <property type="project" value="InterPro"/>
</dbReference>
<evidence type="ECO:0008006" key="5">
    <source>
        <dbReference type="Google" id="ProtNLM"/>
    </source>
</evidence>
<dbReference type="InterPro" id="IPR036875">
    <property type="entry name" value="Znf_CCHC_sf"/>
</dbReference>
<dbReference type="Proteomes" id="UP000324091">
    <property type="component" value="Chromosome 7"/>
</dbReference>
<feature type="compositionally biased region" description="Basic residues" evidence="2">
    <location>
        <begin position="329"/>
        <end position="338"/>
    </location>
</feature>
<dbReference type="InterPro" id="IPR016197">
    <property type="entry name" value="Chromo-like_dom_sf"/>
</dbReference>
<evidence type="ECO:0000256" key="2">
    <source>
        <dbReference type="SAM" id="MobiDB-lite"/>
    </source>
</evidence>
<feature type="compositionally biased region" description="Basic and acidic residues" evidence="2">
    <location>
        <begin position="318"/>
        <end position="328"/>
    </location>
</feature>
<gene>
    <name evidence="3" type="ORF">D4764_07G0000270</name>
</gene>
<feature type="coiled-coil region" evidence="1">
    <location>
        <begin position="13"/>
        <end position="47"/>
    </location>
</feature>
<dbReference type="PANTHER" id="PTHR15503:SF36">
    <property type="entry name" value="RETROTRANSPOSON GAG-LIKE PROTEIN 5"/>
    <property type="match status" value="1"/>
</dbReference>
<evidence type="ECO:0000313" key="3">
    <source>
        <dbReference type="EMBL" id="TWW57308.1"/>
    </source>
</evidence>
<dbReference type="AlphaFoldDB" id="A0A5C6MSJ1"/>
<evidence type="ECO:0000256" key="1">
    <source>
        <dbReference type="SAM" id="Coils"/>
    </source>
</evidence>
<dbReference type="GO" id="GO:0008270">
    <property type="term" value="F:zinc ion binding"/>
    <property type="evidence" value="ECO:0007669"/>
    <property type="project" value="InterPro"/>
</dbReference>
<sequence>MNPAHNLSPLDRLEQIEEIIQLHEEVVAAAAAEMRRATEANEQALAELSAPVILQQDPECYEGNPESCDAFVVNCSLLFSLQPRTFATEAAKACSTFFGFATELRKVFWQGNSRSSAGRRLLALRQGEWSPAALMDTFLHGLAAHIKDAMVAYDVPSSLDGAIDLATRVDLRVQARREEEPMQLGRTSLTGEERRRRRQFNLCLYCGGLGHFVATCPARFLLPRGPQDLAALVDSGADACLIGREVVRQLGLGHEPLASVIPASSGIKPAHESPLVPDHPAPPPPLLVDGGQAYTGYGPEERSWVPAHHILDKELIRDFHTRHPDQPSRPRRVGRARPRRPEPEVEAENEDRSSFPGISMIPVWSEVAAYLLQIHFPPNPLVPAFISNSSLGLFFFIREIAMF</sequence>